<evidence type="ECO:0000256" key="3">
    <source>
        <dbReference type="ARBA" id="ARBA00007739"/>
    </source>
</evidence>
<feature type="transmembrane region" description="Helical" evidence="15">
    <location>
        <begin position="49"/>
        <end position="73"/>
    </location>
</feature>
<keyword evidence="15" id="KW-0472">Membrane</keyword>
<reference evidence="18" key="1">
    <citation type="submission" date="2021-02" db="EMBL/GenBank/DDBJ databases">
        <title>Thiocyanate and organic carbon inputs drive convergent selection for specific autotrophic Afipia and Thiobacillus strains within complex microbiomes.</title>
        <authorList>
            <person name="Huddy R.J."/>
            <person name="Sachdeva R."/>
            <person name="Kadzinga F."/>
            <person name="Kantor R.S."/>
            <person name="Harrison S.T.L."/>
            <person name="Banfield J.F."/>
        </authorList>
    </citation>
    <scope>NUCLEOTIDE SEQUENCE</scope>
    <source>
        <strain evidence="18">SCN18_10_11_15_R4_P_38_20</strain>
    </source>
</reference>
<feature type="domain" description="Glycosyl transferase family 51" evidence="17">
    <location>
        <begin position="97"/>
        <end position="277"/>
    </location>
</feature>
<evidence type="ECO:0000256" key="9">
    <source>
        <dbReference type="ARBA" id="ARBA00022960"/>
    </source>
</evidence>
<dbReference type="Gene3D" id="3.40.710.10">
    <property type="entry name" value="DD-peptidase/beta-lactamase superfamily"/>
    <property type="match status" value="1"/>
</dbReference>
<dbReference type="NCBIfam" id="TIGR02074">
    <property type="entry name" value="PBP_1a_fam"/>
    <property type="match status" value="1"/>
</dbReference>
<evidence type="ECO:0000259" key="17">
    <source>
        <dbReference type="Pfam" id="PF00912"/>
    </source>
</evidence>
<evidence type="ECO:0000256" key="8">
    <source>
        <dbReference type="ARBA" id="ARBA00022801"/>
    </source>
</evidence>
<dbReference type="InterPro" id="IPR001460">
    <property type="entry name" value="PCN-bd_Tpept"/>
</dbReference>
<dbReference type="PANTHER" id="PTHR32282:SF33">
    <property type="entry name" value="PEPTIDOGLYCAN GLYCOSYLTRANSFERASE"/>
    <property type="match status" value="1"/>
</dbReference>
<comment type="catalytic activity">
    <reaction evidence="13">
        <text>Preferential cleavage: (Ac)2-L-Lys-D-Ala-|-D-Ala. Also transpeptidation of peptidyl-alanyl moieties that are N-acyl substituents of D-alanine.</text>
        <dbReference type="EC" id="3.4.16.4"/>
    </reaction>
</comment>
<dbReference type="FunFam" id="1.10.3810.10:FF:000001">
    <property type="entry name" value="Penicillin-binding protein 1A"/>
    <property type="match status" value="1"/>
</dbReference>
<evidence type="ECO:0000256" key="7">
    <source>
        <dbReference type="ARBA" id="ARBA00022679"/>
    </source>
</evidence>
<proteinExistence type="inferred from homology"/>
<evidence type="ECO:0000313" key="19">
    <source>
        <dbReference type="Proteomes" id="UP000664414"/>
    </source>
</evidence>
<dbReference type="GO" id="GO:0009002">
    <property type="term" value="F:serine-type D-Ala-D-Ala carboxypeptidase activity"/>
    <property type="evidence" value="ECO:0007669"/>
    <property type="project" value="UniProtKB-EC"/>
</dbReference>
<evidence type="ECO:0000313" key="18">
    <source>
        <dbReference type="EMBL" id="MBN9413253.1"/>
    </source>
</evidence>
<dbReference type="EMBL" id="JAFKGL010000019">
    <property type="protein sequence ID" value="MBN9413253.1"/>
    <property type="molecule type" value="Genomic_DNA"/>
</dbReference>
<dbReference type="SUPFAM" id="SSF53955">
    <property type="entry name" value="Lysozyme-like"/>
    <property type="match status" value="1"/>
</dbReference>
<evidence type="ECO:0000256" key="2">
    <source>
        <dbReference type="ARBA" id="ARBA00007090"/>
    </source>
</evidence>
<dbReference type="GO" id="GO:0008658">
    <property type="term" value="F:penicillin binding"/>
    <property type="evidence" value="ECO:0007669"/>
    <property type="project" value="InterPro"/>
</dbReference>
<dbReference type="GO" id="GO:0071555">
    <property type="term" value="P:cell wall organization"/>
    <property type="evidence" value="ECO:0007669"/>
    <property type="project" value="UniProtKB-KW"/>
</dbReference>
<dbReference type="UniPathway" id="UPA00219"/>
<evidence type="ECO:0000256" key="10">
    <source>
        <dbReference type="ARBA" id="ARBA00022984"/>
    </source>
</evidence>
<feature type="domain" description="Penicillin-binding protein transpeptidase" evidence="16">
    <location>
        <begin position="372"/>
        <end position="595"/>
    </location>
</feature>
<keyword evidence="12" id="KW-0961">Cell wall biogenesis/degradation</keyword>
<name>A0A8J7Q177_9PROT</name>
<keyword evidence="10" id="KW-0573">Peptidoglycan synthesis</keyword>
<evidence type="ECO:0000256" key="15">
    <source>
        <dbReference type="SAM" id="Phobius"/>
    </source>
</evidence>
<keyword evidence="8" id="KW-0378">Hydrolase</keyword>
<dbReference type="InterPro" id="IPR023346">
    <property type="entry name" value="Lysozyme-like_dom_sf"/>
</dbReference>
<dbReference type="SUPFAM" id="SSF56601">
    <property type="entry name" value="beta-lactamase/transpeptidase-like"/>
    <property type="match status" value="1"/>
</dbReference>
<keyword evidence="6" id="KW-0328">Glycosyltransferase</keyword>
<keyword evidence="11" id="KW-0511">Multifunctional enzyme</keyword>
<evidence type="ECO:0000256" key="13">
    <source>
        <dbReference type="ARBA" id="ARBA00034000"/>
    </source>
</evidence>
<comment type="catalytic activity">
    <reaction evidence="14">
        <text>[GlcNAc-(1-&gt;4)-Mur2Ac(oyl-L-Ala-gamma-D-Glu-L-Lys-D-Ala-D-Ala)](n)-di-trans,octa-cis-undecaprenyl diphosphate + beta-D-GlcNAc-(1-&gt;4)-Mur2Ac(oyl-L-Ala-gamma-D-Glu-L-Lys-D-Ala-D-Ala)-di-trans,octa-cis-undecaprenyl diphosphate = [GlcNAc-(1-&gt;4)-Mur2Ac(oyl-L-Ala-gamma-D-Glu-L-Lys-D-Ala-D-Ala)](n+1)-di-trans,octa-cis-undecaprenyl diphosphate + di-trans,octa-cis-undecaprenyl diphosphate + H(+)</text>
        <dbReference type="Rhea" id="RHEA:23708"/>
        <dbReference type="Rhea" id="RHEA-COMP:9602"/>
        <dbReference type="Rhea" id="RHEA-COMP:9603"/>
        <dbReference type="ChEBI" id="CHEBI:15378"/>
        <dbReference type="ChEBI" id="CHEBI:58405"/>
        <dbReference type="ChEBI" id="CHEBI:60033"/>
        <dbReference type="ChEBI" id="CHEBI:78435"/>
        <dbReference type="EC" id="2.4.99.28"/>
    </reaction>
</comment>
<dbReference type="Gene3D" id="1.10.3810.10">
    <property type="entry name" value="Biosynthetic peptidoglycan transglycosylase-like"/>
    <property type="match status" value="1"/>
</dbReference>
<dbReference type="InterPro" id="IPR012338">
    <property type="entry name" value="Beta-lactam/transpept-like"/>
</dbReference>
<keyword evidence="9" id="KW-0133">Cell shape</keyword>
<keyword evidence="7" id="KW-0808">Transferase</keyword>
<evidence type="ECO:0000256" key="1">
    <source>
        <dbReference type="ARBA" id="ARBA00004752"/>
    </source>
</evidence>
<evidence type="ECO:0000259" key="16">
    <source>
        <dbReference type="Pfam" id="PF00905"/>
    </source>
</evidence>
<keyword evidence="4" id="KW-0121">Carboxypeptidase</keyword>
<comment type="similarity">
    <text evidence="2">In the C-terminal section; belongs to the transpeptidase family.</text>
</comment>
<dbReference type="PANTHER" id="PTHR32282">
    <property type="entry name" value="BINDING PROTEIN TRANSPEPTIDASE, PUTATIVE-RELATED"/>
    <property type="match status" value="1"/>
</dbReference>
<evidence type="ECO:0000256" key="11">
    <source>
        <dbReference type="ARBA" id="ARBA00023268"/>
    </source>
</evidence>
<dbReference type="InterPro" id="IPR050396">
    <property type="entry name" value="Glycosyltr_51/Transpeptidase"/>
</dbReference>
<keyword evidence="5" id="KW-0645">Protease</keyword>
<dbReference type="GO" id="GO:0008360">
    <property type="term" value="P:regulation of cell shape"/>
    <property type="evidence" value="ECO:0007669"/>
    <property type="project" value="UniProtKB-KW"/>
</dbReference>
<accession>A0A8J7Q177</accession>
<dbReference type="InterPro" id="IPR036950">
    <property type="entry name" value="PBP_transglycosylase"/>
</dbReference>
<evidence type="ECO:0000256" key="6">
    <source>
        <dbReference type="ARBA" id="ARBA00022676"/>
    </source>
</evidence>
<dbReference type="GO" id="GO:0006508">
    <property type="term" value="P:proteolysis"/>
    <property type="evidence" value="ECO:0007669"/>
    <property type="project" value="UniProtKB-KW"/>
</dbReference>
<comment type="caution">
    <text evidence="18">The sequence shown here is derived from an EMBL/GenBank/DDBJ whole genome shotgun (WGS) entry which is preliminary data.</text>
</comment>
<evidence type="ECO:0000256" key="5">
    <source>
        <dbReference type="ARBA" id="ARBA00022670"/>
    </source>
</evidence>
<dbReference type="InterPro" id="IPR001264">
    <property type="entry name" value="Glyco_trans_51"/>
</dbReference>
<dbReference type="Pfam" id="PF00912">
    <property type="entry name" value="Transgly"/>
    <property type="match status" value="1"/>
</dbReference>
<dbReference type="Pfam" id="PF00905">
    <property type="entry name" value="Transpeptidase"/>
    <property type="match status" value="1"/>
</dbReference>
<evidence type="ECO:0000256" key="12">
    <source>
        <dbReference type="ARBA" id="ARBA00023316"/>
    </source>
</evidence>
<gene>
    <name evidence="18" type="ORF">J0H12_04945</name>
</gene>
<dbReference type="GO" id="GO:0030288">
    <property type="term" value="C:outer membrane-bounded periplasmic space"/>
    <property type="evidence" value="ECO:0007669"/>
    <property type="project" value="TreeGrafter"/>
</dbReference>
<protein>
    <submittedName>
        <fullName evidence="18">PBP1A family penicillin-binding protein</fullName>
    </submittedName>
</protein>
<sequence length="644" mass="71415">MKKKPPLYAALKIDPDDRPYRASGITKSASLKKKSSAKSKPSKGGKSKLFAWFLSLLIWGGVIGGCLLILFAYDLPDIKRLELTTREPSVTLLARDGTTIATYGDLYGSFVHVKDLPKYVPQAILATEDRRFYEHFGVDIFGILRAAWRNFRAGAVVQGGSTITQQLAKNFLLSEKLYEANDRSFRRKVQEILLALWLEAHLEKDHILSIYLNRVYLGAGVYGINAAAWRYFGESAKDLSVYQAAIIAGLLKAPSRYSPISNPELAHSRALVVLAAMVDAGYLKTEDIKQYQTLPEHLVKTKSEALVGRYFADWVFETLDEYIGKPSDDIVVKTTLDSRLQRMAEESVAEVLTIDGPKFDASQASLVSMTPDGGVRAMVGGRNYAQSQFNRATQAKRQTGSSFKFFVFLAALEHEYTPETMVSDVPMQIGNWKPKNYAWQSRGELTLTDGFAYSVNAVTVRLAHRLGLPTLNKIARRLGLTSPMPKDLTIVLGSGEATLLELSAAYATVANHGFGVWPYGIIEVRNGQGELLYKRKSQGVGRILQPQTVRYGLKLMEAAFSYGTGKSANIGRPCAGKTGTSQKYRDAWAIGFTPDLVTGVWMGNDDNKSMKKVTGGRLPAKIWKLFMLKAHEGYPVHYFPNEEK</sequence>
<dbReference type="AlphaFoldDB" id="A0A8J7Q177"/>
<comment type="similarity">
    <text evidence="3">In the N-terminal section; belongs to the glycosyltransferase 51 family.</text>
</comment>
<dbReference type="GO" id="GO:0009252">
    <property type="term" value="P:peptidoglycan biosynthetic process"/>
    <property type="evidence" value="ECO:0007669"/>
    <property type="project" value="UniProtKB-UniPathway"/>
</dbReference>
<comment type="pathway">
    <text evidence="1">Cell wall biogenesis; peptidoglycan biosynthesis.</text>
</comment>
<organism evidence="18 19">
    <name type="scientific">Candidatus Paracaedimonas acanthamoebae</name>
    <dbReference type="NCBI Taxonomy" id="244581"/>
    <lineage>
        <taxon>Bacteria</taxon>
        <taxon>Pseudomonadati</taxon>
        <taxon>Pseudomonadota</taxon>
        <taxon>Alphaproteobacteria</taxon>
        <taxon>Holosporales</taxon>
        <taxon>Caedimonadaceae</taxon>
        <taxon>Candidatus Paracaedimonas</taxon>
    </lineage>
</organism>
<dbReference type="Proteomes" id="UP000664414">
    <property type="component" value="Unassembled WGS sequence"/>
</dbReference>
<keyword evidence="15" id="KW-1133">Transmembrane helix</keyword>
<evidence type="ECO:0000256" key="4">
    <source>
        <dbReference type="ARBA" id="ARBA00022645"/>
    </source>
</evidence>
<evidence type="ECO:0000256" key="14">
    <source>
        <dbReference type="ARBA" id="ARBA00049902"/>
    </source>
</evidence>
<dbReference type="GO" id="GO:0008955">
    <property type="term" value="F:peptidoglycan glycosyltransferase activity"/>
    <property type="evidence" value="ECO:0007669"/>
    <property type="project" value="UniProtKB-EC"/>
</dbReference>
<keyword evidence="15" id="KW-0812">Transmembrane</keyword>